<accession>A0A378NUK1</accession>
<reference evidence="2 3" key="1">
    <citation type="submission" date="2018-06" db="EMBL/GenBank/DDBJ databases">
        <authorList>
            <consortium name="Pathogen Informatics"/>
            <person name="Doyle S."/>
        </authorList>
    </citation>
    <scope>NUCLEOTIDE SEQUENCE [LARGE SCALE GENOMIC DNA]</scope>
    <source>
        <strain evidence="2 3">NCTC10571</strain>
    </source>
</reference>
<dbReference type="InterPro" id="IPR012912">
    <property type="entry name" value="Plasmid_pRiA4b_Orf3-like"/>
</dbReference>
<name>A0A378NUK1_9FIRM</name>
<sequence length="242" mass="28507">MASCSIYQLNAEVKGYKPRMWRRFQVSEDITLARLAYIIMTLFEMRANHLFDFEIRINLNKSKLIKELGRKNIEISRKSLLKIIKIGLPDSQTNELDESIYDFNIFEVKMKQLITPDMPKIKFRYDFGDNWEINVKLEKIIIDEVLSKKGLPRVLKGKGYGIIEDCGGVDGLKSIAEAYSEKSGEEYENYCEWLLDDDIDLVSFDIEDMNNRLKKIPRIYEKLYEDGIYPTEKEIELIERNY</sequence>
<feature type="domain" description="Plasmid pRiA4b Orf3-like" evidence="1">
    <location>
        <begin position="6"/>
        <end position="207"/>
    </location>
</feature>
<evidence type="ECO:0000259" key="1">
    <source>
        <dbReference type="Pfam" id="PF07929"/>
    </source>
</evidence>
<dbReference type="EMBL" id="UGPP01000001">
    <property type="protein sequence ID" value="STY72053.1"/>
    <property type="molecule type" value="Genomic_DNA"/>
</dbReference>
<dbReference type="RefSeq" id="WP_115152139.1">
    <property type="nucleotide sequence ID" value="NZ_UGPP01000001.1"/>
</dbReference>
<protein>
    <submittedName>
        <fullName evidence="2">Plasmid pRiA4b ORF-3-like protein</fullName>
    </submittedName>
</protein>
<dbReference type="Proteomes" id="UP000255234">
    <property type="component" value="Unassembled WGS sequence"/>
</dbReference>
<dbReference type="PANTHER" id="PTHR41878">
    <property type="entry name" value="LEXA REPRESSOR-RELATED"/>
    <property type="match status" value="1"/>
</dbReference>
<dbReference type="InterPro" id="IPR024047">
    <property type="entry name" value="MM3350-like_sf"/>
</dbReference>
<proteinExistence type="predicted"/>
<gene>
    <name evidence="2" type="ORF">NCTC10571_02243</name>
</gene>
<dbReference type="AlphaFoldDB" id="A0A378NUK1"/>
<dbReference type="Pfam" id="PF07929">
    <property type="entry name" value="PRiA4_ORF3"/>
    <property type="match status" value="1"/>
</dbReference>
<dbReference type="Gene3D" id="3.10.290.30">
    <property type="entry name" value="MM3350-like"/>
    <property type="match status" value="1"/>
</dbReference>
<dbReference type="PANTHER" id="PTHR41878:SF1">
    <property type="entry name" value="TNPR PROTEIN"/>
    <property type="match status" value="1"/>
</dbReference>
<dbReference type="SUPFAM" id="SSF159941">
    <property type="entry name" value="MM3350-like"/>
    <property type="match status" value="1"/>
</dbReference>
<organism evidence="2 3">
    <name type="scientific">Megamonas hypermegale</name>
    <dbReference type="NCBI Taxonomy" id="158847"/>
    <lineage>
        <taxon>Bacteria</taxon>
        <taxon>Bacillati</taxon>
        <taxon>Bacillota</taxon>
        <taxon>Negativicutes</taxon>
        <taxon>Selenomonadales</taxon>
        <taxon>Selenomonadaceae</taxon>
        <taxon>Megamonas</taxon>
    </lineage>
</organism>
<evidence type="ECO:0000313" key="3">
    <source>
        <dbReference type="Proteomes" id="UP000255234"/>
    </source>
</evidence>
<evidence type="ECO:0000313" key="2">
    <source>
        <dbReference type="EMBL" id="STY72053.1"/>
    </source>
</evidence>